<evidence type="ECO:0008006" key="3">
    <source>
        <dbReference type="Google" id="ProtNLM"/>
    </source>
</evidence>
<evidence type="ECO:0000313" key="2">
    <source>
        <dbReference type="Proteomes" id="UP000186666"/>
    </source>
</evidence>
<reference evidence="1 2" key="1">
    <citation type="submission" date="2017-01" db="EMBL/GenBank/DDBJ databases">
        <authorList>
            <person name="Varghese N."/>
            <person name="Submissions S."/>
        </authorList>
    </citation>
    <scope>NUCLEOTIDE SEQUENCE [LARGE SCALE GENOMIC DNA]</scope>
    <source>
        <strain evidence="1 2">ATCC 23464</strain>
    </source>
</reference>
<dbReference type="RefSeq" id="WP_068590990.1">
    <property type="nucleotide sequence ID" value="NZ_FTNK01000050.1"/>
</dbReference>
<comment type="caution">
    <text evidence="1">The sequence shown here is derived from an EMBL/GenBank/DDBJ whole genome shotgun (WGS) entry which is preliminary data.</text>
</comment>
<gene>
    <name evidence="1" type="ORF">SAMN05421578_1501</name>
</gene>
<dbReference type="EMBL" id="FTNK01000050">
    <property type="protein sequence ID" value="SIR73049.1"/>
    <property type="molecule type" value="Genomic_DNA"/>
</dbReference>
<keyword evidence="2" id="KW-1185">Reference proteome</keyword>
<proteinExistence type="predicted"/>
<name>A0ABY1KEW9_9BACL</name>
<sequence length="224" mass="26154">MSSTISEFCKLKLEIRDFLNQTSNYIEVSELQIKDMVKQSHYTVYHEGDSYDFYGMENESYWFPITLRNSVFVTLYGFLEHILIKMCKTLEVIKRISLSVESFIEDKNNYGSKVVKASNYILSVANIYFPHRLSEWTHIKNCGVLRNSIVHNFAKKNDRVKSLLPMSGITTEIKDITNEVLDFDYMGKAYGVSQLNFDNSFFLLSSFSKEFLNSFATLMNNFFR</sequence>
<organism evidence="1 2">
    <name type="scientific">Paenibacillus macquariensis</name>
    <dbReference type="NCBI Taxonomy" id="948756"/>
    <lineage>
        <taxon>Bacteria</taxon>
        <taxon>Bacillati</taxon>
        <taxon>Bacillota</taxon>
        <taxon>Bacilli</taxon>
        <taxon>Bacillales</taxon>
        <taxon>Paenibacillaceae</taxon>
        <taxon>Paenibacillus</taxon>
    </lineage>
</organism>
<accession>A0ABY1KEW9</accession>
<evidence type="ECO:0000313" key="1">
    <source>
        <dbReference type="EMBL" id="SIR73049.1"/>
    </source>
</evidence>
<protein>
    <recommendedName>
        <fullName evidence="3">Cthe-2314-like HEPN domain-containing protein</fullName>
    </recommendedName>
</protein>
<dbReference type="Proteomes" id="UP000186666">
    <property type="component" value="Unassembled WGS sequence"/>
</dbReference>